<evidence type="ECO:0000256" key="3">
    <source>
        <dbReference type="ARBA" id="ARBA00023002"/>
    </source>
</evidence>
<evidence type="ECO:0000256" key="2">
    <source>
        <dbReference type="ARBA" id="ARBA00022723"/>
    </source>
</evidence>
<dbReference type="PROSITE" id="PS00070">
    <property type="entry name" value="ALDEHYDE_DEHYDR_CYS"/>
    <property type="match status" value="1"/>
</dbReference>
<evidence type="ECO:0000256" key="1">
    <source>
        <dbReference type="ARBA" id="ARBA00005568"/>
    </source>
</evidence>
<evidence type="ECO:0000259" key="5">
    <source>
        <dbReference type="Pfam" id="PF03328"/>
    </source>
</evidence>
<keyword evidence="2" id="KW-0479">Metal-binding</keyword>
<dbReference type="InterPro" id="IPR015813">
    <property type="entry name" value="Pyrv/PenolPyrv_kinase-like_dom"/>
</dbReference>
<comment type="similarity">
    <text evidence="1">Belongs to the HpcH/HpaI aldolase family.</text>
</comment>
<organism evidence="6 7">
    <name type="scientific">Streptomyces carpinensis</name>
    <dbReference type="NCBI Taxonomy" id="66369"/>
    <lineage>
        <taxon>Bacteria</taxon>
        <taxon>Bacillati</taxon>
        <taxon>Actinomycetota</taxon>
        <taxon>Actinomycetes</taxon>
        <taxon>Kitasatosporales</taxon>
        <taxon>Streptomycetaceae</taxon>
        <taxon>Streptomyces</taxon>
    </lineage>
</organism>
<evidence type="ECO:0000313" key="6">
    <source>
        <dbReference type="EMBL" id="MER6980721.1"/>
    </source>
</evidence>
<evidence type="ECO:0000256" key="4">
    <source>
        <dbReference type="ARBA" id="ARBA00023239"/>
    </source>
</evidence>
<sequence>MNPQNMSSEPTPLLRNPVKEKLSRGEPVYSMTVRLVRTVDIASIAHTAGFDSVYIDMEHSSFPLEAAGQICMACTHLGVTPLVRVPGLDPFFIARVMDAGAMGIVVPGVQSADEARAAVRAVKHAPLGERSLAGAAPQLHYRSLPADQTVRELDQASMVVAMIESRAGLDAADAIAAVDGVDILLVGASDLSGELGFAGQVDNPEVHKAFLHVIDVCQAHGKTVGIGGLGGRPDLIRQYLELGAGYVSTGNDISFLSAAAAQKRRQFV</sequence>
<dbReference type="GO" id="GO:0016829">
    <property type="term" value="F:lyase activity"/>
    <property type="evidence" value="ECO:0007669"/>
    <property type="project" value="UniProtKB-KW"/>
</dbReference>
<dbReference type="EMBL" id="JBEPCU010000609">
    <property type="protein sequence ID" value="MER6980721.1"/>
    <property type="molecule type" value="Genomic_DNA"/>
</dbReference>
<dbReference type="Gene3D" id="3.20.20.60">
    <property type="entry name" value="Phosphoenolpyruvate-binding domains"/>
    <property type="match status" value="1"/>
</dbReference>
<dbReference type="SUPFAM" id="SSF51621">
    <property type="entry name" value="Phosphoenolpyruvate/pyruvate domain"/>
    <property type="match status" value="1"/>
</dbReference>
<dbReference type="Pfam" id="PF03328">
    <property type="entry name" value="HpcH_HpaI"/>
    <property type="match status" value="1"/>
</dbReference>
<dbReference type="PANTHER" id="PTHR30502:SF0">
    <property type="entry name" value="PHOSPHOENOLPYRUVATE CARBOXYLASE FAMILY PROTEIN"/>
    <property type="match status" value="1"/>
</dbReference>
<dbReference type="Proteomes" id="UP001458415">
    <property type="component" value="Unassembled WGS sequence"/>
</dbReference>
<evidence type="ECO:0000313" key="7">
    <source>
        <dbReference type="Proteomes" id="UP001458415"/>
    </source>
</evidence>
<keyword evidence="4 6" id="KW-0456">Lyase</keyword>
<dbReference type="InterPro" id="IPR005000">
    <property type="entry name" value="Aldolase/citrate-lyase_domain"/>
</dbReference>
<keyword evidence="7" id="KW-1185">Reference proteome</keyword>
<comment type="caution">
    <text evidence="6">The sequence shown here is derived from an EMBL/GenBank/DDBJ whole genome shotgun (WGS) entry which is preliminary data.</text>
</comment>
<feature type="domain" description="HpcH/HpaI aldolase/citrate lyase" evidence="5">
    <location>
        <begin position="40"/>
        <end position="254"/>
    </location>
</feature>
<dbReference type="InterPro" id="IPR016160">
    <property type="entry name" value="Ald_DH_CS_CYS"/>
</dbReference>
<accession>A0ABV1W987</accession>
<gene>
    <name evidence="6" type="ORF">ABT317_28070</name>
</gene>
<keyword evidence="3" id="KW-0560">Oxidoreductase</keyword>
<dbReference type="InterPro" id="IPR040442">
    <property type="entry name" value="Pyrv_kinase-like_dom_sf"/>
</dbReference>
<protein>
    <submittedName>
        <fullName evidence="6">Aldolase/citrate lyase family protein</fullName>
    </submittedName>
</protein>
<dbReference type="PANTHER" id="PTHR30502">
    <property type="entry name" value="2-KETO-3-DEOXY-L-RHAMNONATE ALDOLASE"/>
    <property type="match status" value="1"/>
</dbReference>
<dbReference type="InterPro" id="IPR050251">
    <property type="entry name" value="HpcH-HpaI_aldolase"/>
</dbReference>
<proteinExistence type="inferred from homology"/>
<reference evidence="6 7" key="1">
    <citation type="submission" date="2024-06" db="EMBL/GenBank/DDBJ databases">
        <title>The Natural Products Discovery Center: Release of the First 8490 Sequenced Strains for Exploring Actinobacteria Biosynthetic Diversity.</title>
        <authorList>
            <person name="Kalkreuter E."/>
            <person name="Kautsar S.A."/>
            <person name="Yang D."/>
            <person name="Bader C.D."/>
            <person name="Teijaro C.N."/>
            <person name="Fluegel L."/>
            <person name="Davis C.M."/>
            <person name="Simpson J.R."/>
            <person name="Lauterbach L."/>
            <person name="Steele A.D."/>
            <person name="Gui C."/>
            <person name="Meng S."/>
            <person name="Li G."/>
            <person name="Viehrig K."/>
            <person name="Ye F."/>
            <person name="Su P."/>
            <person name="Kiefer A.F."/>
            <person name="Nichols A."/>
            <person name="Cepeda A.J."/>
            <person name="Yan W."/>
            <person name="Fan B."/>
            <person name="Jiang Y."/>
            <person name="Adhikari A."/>
            <person name="Zheng C.-J."/>
            <person name="Schuster L."/>
            <person name="Cowan T.M."/>
            <person name="Smanski M.J."/>
            <person name="Chevrette M.G."/>
            <person name="De Carvalho L.P.S."/>
            <person name="Shen B."/>
        </authorList>
    </citation>
    <scope>NUCLEOTIDE SEQUENCE [LARGE SCALE GENOMIC DNA]</scope>
    <source>
        <strain evidence="6 7">NPDC000634</strain>
    </source>
</reference>
<name>A0ABV1W987_9ACTN</name>